<gene>
    <name evidence="1" type="ORF">T265_04207</name>
</gene>
<dbReference type="Proteomes" id="UP000054324">
    <property type="component" value="Unassembled WGS sequence"/>
</dbReference>
<dbReference type="RefSeq" id="XP_009167153.1">
    <property type="nucleotide sequence ID" value="XM_009168889.1"/>
</dbReference>
<organism evidence="1 2">
    <name type="scientific">Opisthorchis viverrini</name>
    <name type="common">Southeast Asian liver fluke</name>
    <dbReference type="NCBI Taxonomy" id="6198"/>
    <lineage>
        <taxon>Eukaryota</taxon>
        <taxon>Metazoa</taxon>
        <taxon>Spiralia</taxon>
        <taxon>Lophotrochozoa</taxon>
        <taxon>Platyhelminthes</taxon>
        <taxon>Trematoda</taxon>
        <taxon>Digenea</taxon>
        <taxon>Opisthorchiida</taxon>
        <taxon>Opisthorchiata</taxon>
        <taxon>Opisthorchiidae</taxon>
        <taxon>Opisthorchis</taxon>
    </lineage>
</organism>
<dbReference type="CTD" id="20318393"/>
<name>A0A074ZP08_OPIVI</name>
<dbReference type="GeneID" id="20318393"/>
<keyword evidence="2" id="KW-1185">Reference proteome</keyword>
<evidence type="ECO:0000313" key="2">
    <source>
        <dbReference type="Proteomes" id="UP000054324"/>
    </source>
</evidence>
<reference evidence="1 2" key="1">
    <citation type="submission" date="2013-11" db="EMBL/GenBank/DDBJ databases">
        <title>Opisthorchis viverrini - life in the bile duct.</title>
        <authorList>
            <person name="Young N.D."/>
            <person name="Nagarajan N."/>
            <person name="Lin S.J."/>
            <person name="Korhonen P.K."/>
            <person name="Jex A.R."/>
            <person name="Hall R.S."/>
            <person name="Safavi-Hemami H."/>
            <person name="Kaewkong W."/>
            <person name="Bertrand D."/>
            <person name="Gao S."/>
            <person name="Seet Q."/>
            <person name="Wongkham S."/>
            <person name="Teh B.T."/>
            <person name="Wongkham C."/>
            <person name="Intapan P.M."/>
            <person name="Maleewong W."/>
            <person name="Yang X."/>
            <person name="Hu M."/>
            <person name="Wang Z."/>
            <person name="Hofmann A."/>
            <person name="Sternberg P.W."/>
            <person name="Tan P."/>
            <person name="Wang J."/>
            <person name="Gasser R.B."/>
        </authorList>
    </citation>
    <scope>NUCLEOTIDE SEQUENCE [LARGE SCALE GENOMIC DNA]</scope>
</reference>
<dbReference type="AlphaFoldDB" id="A0A074ZP08"/>
<dbReference type="KEGG" id="ovi:T265_04207"/>
<evidence type="ECO:0000313" key="1">
    <source>
        <dbReference type="EMBL" id="KER29123.1"/>
    </source>
</evidence>
<proteinExistence type="predicted"/>
<dbReference type="EMBL" id="KL596685">
    <property type="protein sequence ID" value="KER29123.1"/>
    <property type="molecule type" value="Genomic_DNA"/>
</dbReference>
<sequence length="84" mass="10049">MDTKEELHMFKQQLGCYSNQHKIDCYFIMEQSPQLGQISVQMYTELLWQCSLAVRVPSNKKYGTVMYEEMPDYKEETERREPST</sequence>
<protein>
    <submittedName>
        <fullName evidence="1">Uncharacterized protein</fullName>
    </submittedName>
</protein>
<accession>A0A074ZP08</accession>